<dbReference type="GO" id="GO:0004803">
    <property type="term" value="F:transposase activity"/>
    <property type="evidence" value="ECO:0007669"/>
    <property type="project" value="InterPro"/>
</dbReference>
<name>M7NX37_9GAMM</name>
<dbReference type="PANTHER" id="PTHR33055">
    <property type="entry name" value="TRANSPOSASE FOR INSERTION SEQUENCE ELEMENT IS1111A"/>
    <property type="match status" value="1"/>
</dbReference>
<dbReference type="PANTHER" id="PTHR33055:SF15">
    <property type="entry name" value="TRANSPOSASE-RELATED"/>
    <property type="match status" value="1"/>
</dbReference>
<dbReference type="Proteomes" id="UP000012019">
    <property type="component" value="Unassembled WGS sequence"/>
</dbReference>
<dbReference type="InterPro" id="IPR002525">
    <property type="entry name" value="Transp_IS110-like_N"/>
</dbReference>
<dbReference type="eggNOG" id="COG3547">
    <property type="taxonomic scope" value="Bacteria"/>
</dbReference>
<gene>
    <name evidence="2" type="ORF">MPL1_13387</name>
</gene>
<organism evidence="2 3">
    <name type="scientific">Methylophaga lonarensis MPL</name>
    <dbReference type="NCBI Taxonomy" id="1286106"/>
    <lineage>
        <taxon>Bacteria</taxon>
        <taxon>Pseudomonadati</taxon>
        <taxon>Pseudomonadota</taxon>
        <taxon>Gammaproteobacteria</taxon>
        <taxon>Thiotrichales</taxon>
        <taxon>Piscirickettsiaceae</taxon>
        <taxon>Methylophaga</taxon>
    </lineage>
</organism>
<sequence>MVAVDAAKYTHKAMICTFYGDILVKPFEFDASLTGIKKIGEYIKSLKKVYKMQEVVVGVETTGHYYEDLVRHCHSEGYHVRILNAATTAKERETLLNWSKTDNLDLMAIVQSLIHGRGTSSELGKGKVFELQKLTRARRELVKEQTDTKNLIRSYIDTYFSRVPRKKHMD</sequence>
<protein>
    <submittedName>
        <fullName evidence="2">Transposase IS116/IS110/IS902 family protein</fullName>
    </submittedName>
</protein>
<dbReference type="Pfam" id="PF01548">
    <property type="entry name" value="DEDD_Tnp_IS110"/>
    <property type="match status" value="1"/>
</dbReference>
<dbReference type="EMBL" id="APHR01000106">
    <property type="protein sequence ID" value="EMR11852.1"/>
    <property type="molecule type" value="Genomic_DNA"/>
</dbReference>
<dbReference type="GO" id="GO:0006313">
    <property type="term" value="P:DNA transposition"/>
    <property type="evidence" value="ECO:0007669"/>
    <property type="project" value="InterPro"/>
</dbReference>
<keyword evidence="3" id="KW-1185">Reference proteome</keyword>
<dbReference type="GO" id="GO:0003677">
    <property type="term" value="F:DNA binding"/>
    <property type="evidence" value="ECO:0007669"/>
    <property type="project" value="InterPro"/>
</dbReference>
<comment type="caution">
    <text evidence="2">The sequence shown here is derived from an EMBL/GenBank/DDBJ whole genome shotgun (WGS) entry which is preliminary data.</text>
</comment>
<dbReference type="AlphaFoldDB" id="M7NX37"/>
<dbReference type="InterPro" id="IPR047650">
    <property type="entry name" value="Transpos_IS110"/>
</dbReference>
<feature type="domain" description="Transposase IS110-like N-terminal" evidence="1">
    <location>
        <begin position="2"/>
        <end position="160"/>
    </location>
</feature>
<reference evidence="2 3" key="1">
    <citation type="journal article" date="2013" name="Genome Announc.">
        <title>Draft Genome Sequence of Methylophaga lonarensis MPLT, a Haloalkaliphilic (Non-Methane-Utilizing) Methylotroph.</title>
        <authorList>
            <person name="Shetty S.A."/>
            <person name="Marathe N.P."/>
            <person name="Munot H."/>
            <person name="Antony C.P."/>
            <person name="Dhotre D.P."/>
            <person name="Murrell J.C."/>
            <person name="Shouche Y.S."/>
        </authorList>
    </citation>
    <scope>NUCLEOTIDE SEQUENCE [LARGE SCALE GENOMIC DNA]</scope>
    <source>
        <strain evidence="2 3">MPL</strain>
    </source>
</reference>
<evidence type="ECO:0000259" key="1">
    <source>
        <dbReference type="Pfam" id="PF01548"/>
    </source>
</evidence>
<evidence type="ECO:0000313" key="2">
    <source>
        <dbReference type="EMBL" id="EMR11852.1"/>
    </source>
</evidence>
<accession>M7NX37</accession>
<evidence type="ECO:0000313" key="3">
    <source>
        <dbReference type="Proteomes" id="UP000012019"/>
    </source>
</evidence>
<proteinExistence type="predicted"/>